<evidence type="ECO:0000256" key="15">
    <source>
        <dbReference type="RuleBase" id="RU000461"/>
    </source>
</evidence>
<evidence type="ECO:0000313" key="16">
    <source>
        <dbReference type="EMBL" id="KAJ3667029.1"/>
    </source>
</evidence>
<dbReference type="PANTHER" id="PTHR24291">
    <property type="entry name" value="CYTOCHROME P450 FAMILY 4"/>
    <property type="match status" value="1"/>
</dbReference>
<comment type="caution">
    <text evidence="16">The sequence shown here is derived from an EMBL/GenBank/DDBJ whole genome shotgun (WGS) entry which is preliminary data.</text>
</comment>
<keyword evidence="17" id="KW-1185">Reference proteome</keyword>
<name>A0AA38MTN6_9CUCU</name>
<proteinExistence type="inferred from homology"/>
<dbReference type="GO" id="GO:0020037">
    <property type="term" value="F:heme binding"/>
    <property type="evidence" value="ECO:0007669"/>
    <property type="project" value="InterPro"/>
</dbReference>
<dbReference type="AlphaFoldDB" id="A0AA38MTN6"/>
<dbReference type="Pfam" id="PF00067">
    <property type="entry name" value="p450"/>
    <property type="match status" value="1"/>
</dbReference>
<dbReference type="PANTHER" id="PTHR24291:SF189">
    <property type="entry name" value="CYTOCHROME P450 4C3-RELATED"/>
    <property type="match status" value="1"/>
</dbReference>
<keyword evidence="10 15" id="KW-0560">Oxidoreductase</keyword>
<evidence type="ECO:0000256" key="14">
    <source>
        <dbReference type="PIRSR" id="PIRSR602401-1"/>
    </source>
</evidence>
<dbReference type="EMBL" id="JALNTZ010000001">
    <property type="protein sequence ID" value="KAJ3667029.1"/>
    <property type="molecule type" value="Genomic_DNA"/>
</dbReference>
<keyword evidence="8" id="KW-0256">Endoplasmic reticulum</keyword>
<dbReference type="SUPFAM" id="SSF48264">
    <property type="entry name" value="Cytochrome P450"/>
    <property type="match status" value="1"/>
</dbReference>
<evidence type="ECO:0008006" key="18">
    <source>
        <dbReference type="Google" id="ProtNLM"/>
    </source>
</evidence>
<evidence type="ECO:0000256" key="11">
    <source>
        <dbReference type="ARBA" id="ARBA00023004"/>
    </source>
</evidence>
<dbReference type="PRINTS" id="PR00463">
    <property type="entry name" value="EP450I"/>
</dbReference>
<comment type="subcellular location">
    <subcellularLocation>
        <location evidence="4">Endoplasmic reticulum membrane</location>
        <topology evidence="4">Peripheral membrane protein</topology>
    </subcellularLocation>
    <subcellularLocation>
        <location evidence="3">Microsome membrane</location>
        <topology evidence="3">Peripheral membrane protein</topology>
    </subcellularLocation>
</comment>
<dbReference type="InterPro" id="IPR001128">
    <property type="entry name" value="Cyt_P450"/>
</dbReference>
<comment type="function">
    <text evidence="2">May be involved in the metabolism of insect hormones and in the breakdown of synthetic insecticides.</text>
</comment>
<dbReference type="InterPro" id="IPR050196">
    <property type="entry name" value="Cytochrome_P450_Monoox"/>
</dbReference>
<evidence type="ECO:0000256" key="1">
    <source>
        <dbReference type="ARBA" id="ARBA00001971"/>
    </source>
</evidence>
<comment type="cofactor">
    <cofactor evidence="1 14">
        <name>heme</name>
        <dbReference type="ChEBI" id="CHEBI:30413"/>
    </cofactor>
</comment>
<evidence type="ECO:0000256" key="6">
    <source>
        <dbReference type="ARBA" id="ARBA00022617"/>
    </source>
</evidence>
<accession>A0AA38MTN6</accession>
<evidence type="ECO:0000256" key="10">
    <source>
        <dbReference type="ARBA" id="ARBA00023002"/>
    </source>
</evidence>
<evidence type="ECO:0000256" key="7">
    <source>
        <dbReference type="ARBA" id="ARBA00022723"/>
    </source>
</evidence>
<dbReference type="Gene3D" id="1.10.630.10">
    <property type="entry name" value="Cytochrome P450"/>
    <property type="match status" value="1"/>
</dbReference>
<evidence type="ECO:0000256" key="13">
    <source>
        <dbReference type="ARBA" id="ARBA00023136"/>
    </source>
</evidence>
<keyword evidence="13" id="KW-0472">Membrane</keyword>
<keyword evidence="6 14" id="KW-0349">Heme</keyword>
<evidence type="ECO:0000256" key="8">
    <source>
        <dbReference type="ARBA" id="ARBA00022824"/>
    </source>
</evidence>
<dbReference type="Proteomes" id="UP001168821">
    <property type="component" value="Unassembled WGS sequence"/>
</dbReference>
<dbReference type="PRINTS" id="PR00385">
    <property type="entry name" value="P450"/>
</dbReference>
<keyword evidence="12 15" id="KW-0503">Monooxygenase</keyword>
<dbReference type="GO" id="GO:0004497">
    <property type="term" value="F:monooxygenase activity"/>
    <property type="evidence" value="ECO:0007669"/>
    <property type="project" value="UniProtKB-KW"/>
</dbReference>
<evidence type="ECO:0000256" key="3">
    <source>
        <dbReference type="ARBA" id="ARBA00004174"/>
    </source>
</evidence>
<evidence type="ECO:0000256" key="9">
    <source>
        <dbReference type="ARBA" id="ARBA00022848"/>
    </source>
</evidence>
<keyword evidence="9" id="KW-0492">Microsome</keyword>
<evidence type="ECO:0000256" key="4">
    <source>
        <dbReference type="ARBA" id="ARBA00004406"/>
    </source>
</evidence>
<evidence type="ECO:0000256" key="5">
    <source>
        <dbReference type="ARBA" id="ARBA00010617"/>
    </source>
</evidence>
<comment type="similarity">
    <text evidence="5 15">Belongs to the cytochrome P450 family.</text>
</comment>
<evidence type="ECO:0000256" key="12">
    <source>
        <dbReference type="ARBA" id="ARBA00023033"/>
    </source>
</evidence>
<feature type="binding site" description="axial binding residue" evidence="14">
    <location>
        <position position="431"/>
    </location>
    <ligand>
        <name>heme</name>
        <dbReference type="ChEBI" id="CHEBI:30413"/>
    </ligand>
    <ligandPart>
        <name>Fe</name>
        <dbReference type="ChEBI" id="CHEBI:18248"/>
    </ligandPart>
</feature>
<dbReference type="GO" id="GO:0005506">
    <property type="term" value="F:iron ion binding"/>
    <property type="evidence" value="ECO:0007669"/>
    <property type="project" value="InterPro"/>
</dbReference>
<dbReference type="InterPro" id="IPR036396">
    <property type="entry name" value="Cyt_P450_sf"/>
</dbReference>
<reference evidence="16" key="1">
    <citation type="journal article" date="2023" name="G3 (Bethesda)">
        <title>Whole genome assemblies of Zophobas morio and Tenebrio molitor.</title>
        <authorList>
            <person name="Kaur S."/>
            <person name="Stinson S.A."/>
            <person name="diCenzo G.C."/>
        </authorList>
    </citation>
    <scope>NUCLEOTIDE SEQUENCE</scope>
    <source>
        <strain evidence="16">QUZm001</strain>
    </source>
</reference>
<dbReference type="GO" id="GO:0016705">
    <property type="term" value="F:oxidoreductase activity, acting on paired donors, with incorporation or reduction of molecular oxygen"/>
    <property type="evidence" value="ECO:0007669"/>
    <property type="project" value="InterPro"/>
</dbReference>
<dbReference type="InterPro" id="IPR017972">
    <property type="entry name" value="Cyt_P450_CS"/>
</dbReference>
<sequence>MYVLITCSVLLILLIKYLVHHRNFYILSWKLPGPLALPLIGNSLAFFCNNEDIFQRAVNIISNYPSPMRFWLGHKLTIIFSEPEQASKILSSSNFSDKGEVYRFMKDFDGDGLISGSGPKWKNDRKLMAPLFGKKSVQVYFSVIVHHTNILLEKLEPCTQKGTFNVVKYLHRCTADFVNETIIGEKTDAQNGHFDDFLLAIDRVYDLVHARMVKVWLQIDWIFKMTHFYHQQTQAKNTIHGFLKNVVRINEEKRITKTQLSGTILDNILNIKNQHPNFALGDDLIHHLSTLYSASEDTITTISAFTLLLLGMYPDVQERVVDEIRCVVGDKHDLEICDLSNLPYLDMCIKDVLRLFPIAPFLMRTTRENFQIDQYVIPKGCSVIVSIHNIHRSSKHWEKPDEFYPEHFLPEAVMKRHAHAYLPFSAGPRGCVGKSYAYMALKIMLVLVLRKYVIYAEGKVGDIELKTDITVRPKGRQFPIRIDFRK</sequence>
<organism evidence="16 17">
    <name type="scientific">Zophobas morio</name>
    <dbReference type="NCBI Taxonomy" id="2755281"/>
    <lineage>
        <taxon>Eukaryota</taxon>
        <taxon>Metazoa</taxon>
        <taxon>Ecdysozoa</taxon>
        <taxon>Arthropoda</taxon>
        <taxon>Hexapoda</taxon>
        <taxon>Insecta</taxon>
        <taxon>Pterygota</taxon>
        <taxon>Neoptera</taxon>
        <taxon>Endopterygota</taxon>
        <taxon>Coleoptera</taxon>
        <taxon>Polyphaga</taxon>
        <taxon>Cucujiformia</taxon>
        <taxon>Tenebrionidae</taxon>
        <taxon>Zophobas</taxon>
    </lineage>
</organism>
<dbReference type="PROSITE" id="PS00086">
    <property type="entry name" value="CYTOCHROME_P450"/>
    <property type="match status" value="1"/>
</dbReference>
<keyword evidence="7 14" id="KW-0479">Metal-binding</keyword>
<evidence type="ECO:0000313" key="17">
    <source>
        <dbReference type="Proteomes" id="UP001168821"/>
    </source>
</evidence>
<keyword evidence="11 14" id="KW-0408">Iron</keyword>
<evidence type="ECO:0000256" key="2">
    <source>
        <dbReference type="ARBA" id="ARBA00003690"/>
    </source>
</evidence>
<protein>
    <recommendedName>
        <fullName evidence="18">Cytochrome P450 4C1</fullName>
    </recommendedName>
</protein>
<gene>
    <name evidence="16" type="ORF">Zmor_002439</name>
</gene>
<dbReference type="InterPro" id="IPR002401">
    <property type="entry name" value="Cyt_P450_E_grp-I"/>
</dbReference>
<dbReference type="GO" id="GO:0005789">
    <property type="term" value="C:endoplasmic reticulum membrane"/>
    <property type="evidence" value="ECO:0007669"/>
    <property type="project" value="UniProtKB-SubCell"/>
</dbReference>